<proteinExistence type="predicted"/>
<reference evidence="1" key="1">
    <citation type="submission" date="2022-07" db="EMBL/GenBank/DDBJ databases">
        <title>Phylogenomic reconstructions and comparative analyses of Kickxellomycotina fungi.</title>
        <authorList>
            <person name="Reynolds N.K."/>
            <person name="Stajich J.E."/>
            <person name="Barry K."/>
            <person name="Grigoriev I.V."/>
            <person name="Crous P."/>
            <person name="Smith M.E."/>
        </authorList>
    </citation>
    <scope>NUCLEOTIDE SEQUENCE</scope>
    <source>
        <strain evidence="1">NRRL 5244</strain>
    </source>
</reference>
<name>A0ACC1J313_9FUNG</name>
<protein>
    <submittedName>
        <fullName evidence="1">WD40 repeat-like protein</fullName>
    </submittedName>
</protein>
<sequence length="237" mass="24219">MAAAADSRVAVGFLNDSVQFVSDSQLATGSSVGLGAAPRSLAISSNGDSVVAVLENDDLVVVHNGQATKIAFSETPSTPRAAAITPSNGLVAVGFQDGSVRTYKLDGTTLSFTGTAITRNSREITALRFSPTGDLLAIGDAGGKIMLVSSGSGDLVTSRWAFHTARIYSIAWSPDGAHAVSGSLDGHVIVWTVSAPAKKIHIRNVHLGGVAAVTFLSNDSVASTGADGSVKVFDLTY</sequence>
<comment type="caution">
    <text evidence="1">The sequence shown here is derived from an EMBL/GenBank/DDBJ whole genome shotgun (WGS) entry which is preliminary data.</text>
</comment>
<dbReference type="Proteomes" id="UP001150603">
    <property type="component" value="Unassembled WGS sequence"/>
</dbReference>
<accession>A0ACC1J313</accession>
<gene>
    <name evidence="1" type="primary">AIP1_1</name>
    <name evidence="1" type="ORF">FBU59_005415</name>
</gene>
<evidence type="ECO:0000313" key="1">
    <source>
        <dbReference type="EMBL" id="KAJ1935344.1"/>
    </source>
</evidence>
<dbReference type="EMBL" id="JANBPW010004287">
    <property type="protein sequence ID" value="KAJ1935344.1"/>
    <property type="molecule type" value="Genomic_DNA"/>
</dbReference>
<organism evidence="1 2">
    <name type="scientific">Linderina macrospora</name>
    <dbReference type="NCBI Taxonomy" id="4868"/>
    <lineage>
        <taxon>Eukaryota</taxon>
        <taxon>Fungi</taxon>
        <taxon>Fungi incertae sedis</taxon>
        <taxon>Zoopagomycota</taxon>
        <taxon>Kickxellomycotina</taxon>
        <taxon>Kickxellomycetes</taxon>
        <taxon>Kickxellales</taxon>
        <taxon>Kickxellaceae</taxon>
        <taxon>Linderina</taxon>
    </lineage>
</organism>
<evidence type="ECO:0000313" key="2">
    <source>
        <dbReference type="Proteomes" id="UP001150603"/>
    </source>
</evidence>
<keyword evidence="2" id="KW-1185">Reference proteome</keyword>